<dbReference type="Pfam" id="PF08545">
    <property type="entry name" value="ACP_syn_III"/>
    <property type="match status" value="1"/>
</dbReference>
<sequence>MTFGIVATGHALGEPTPVMAAAPGYVEDLRTVRGWGYRTFHRAETGVGLTDLAVRAGQDVLARTGTPAAEVDLIVLAMSDIAEYLYWDAAASVQARLEAHRAEAVLVNQACGGGVTAFDTVAGRFATHDDYDTALIIGANRVCEEYSNRMSANTCVNGDGAAAALVRRGAGGCRWLTTETITDGRYAGFYRLDIGGAASPFTQALAGPVRVSDPFDRLEEFFEGDVAAMFDFARMALRRNREVLERACKRAGVTPESVTRVIHLNDNLKALTDLAGELGVPIGRTNAELALDHGHLGCADQIFGLDRLLASGELVPGDLVALTSMSSGMHWSCTLLRVQPTAEELR</sequence>
<protein>
    <submittedName>
        <fullName evidence="5">Ketoacyl-ACP synthase III</fullName>
    </submittedName>
</protein>
<keyword evidence="1" id="KW-0808">Transferase</keyword>
<evidence type="ECO:0000259" key="4">
    <source>
        <dbReference type="Pfam" id="PF08545"/>
    </source>
</evidence>
<dbReference type="SUPFAM" id="SSF53901">
    <property type="entry name" value="Thiolase-like"/>
    <property type="match status" value="1"/>
</dbReference>
<dbReference type="InterPro" id="IPR013747">
    <property type="entry name" value="ACP_syn_III_C"/>
</dbReference>
<name>A0ABP7IE11_9ACTN</name>
<dbReference type="EMBL" id="BAAAZR010000009">
    <property type="protein sequence ID" value="GAA3816076.1"/>
    <property type="molecule type" value="Genomic_DNA"/>
</dbReference>
<feature type="domain" description="Beta-ketoacyl-[acyl-carrier-protein] synthase III N-terminal" evidence="4">
    <location>
        <begin position="107"/>
        <end position="184"/>
    </location>
</feature>
<dbReference type="Proteomes" id="UP001500888">
    <property type="component" value="Unassembled WGS sequence"/>
</dbReference>
<dbReference type="PANTHER" id="PTHR34069">
    <property type="entry name" value="3-OXOACYL-[ACYL-CARRIER-PROTEIN] SYNTHASE 3"/>
    <property type="match status" value="1"/>
</dbReference>
<dbReference type="InterPro" id="IPR013751">
    <property type="entry name" value="ACP_syn_III_N"/>
</dbReference>
<evidence type="ECO:0000313" key="5">
    <source>
        <dbReference type="EMBL" id="GAA3816076.1"/>
    </source>
</evidence>
<organism evidence="5 6">
    <name type="scientific">Sphaerisporangium flaviroseum</name>
    <dbReference type="NCBI Taxonomy" id="509199"/>
    <lineage>
        <taxon>Bacteria</taxon>
        <taxon>Bacillati</taxon>
        <taxon>Actinomycetota</taxon>
        <taxon>Actinomycetes</taxon>
        <taxon>Streptosporangiales</taxon>
        <taxon>Streptosporangiaceae</taxon>
        <taxon>Sphaerisporangium</taxon>
    </lineage>
</organism>
<evidence type="ECO:0000256" key="2">
    <source>
        <dbReference type="ARBA" id="ARBA00023315"/>
    </source>
</evidence>
<dbReference type="InterPro" id="IPR016039">
    <property type="entry name" value="Thiolase-like"/>
</dbReference>
<comment type="caution">
    <text evidence="5">The sequence shown here is derived from an EMBL/GenBank/DDBJ whole genome shotgun (WGS) entry which is preliminary data.</text>
</comment>
<dbReference type="Gene3D" id="3.40.47.10">
    <property type="match status" value="2"/>
</dbReference>
<dbReference type="PANTHER" id="PTHR34069:SF2">
    <property type="entry name" value="BETA-KETOACYL-[ACYL-CARRIER-PROTEIN] SYNTHASE III"/>
    <property type="match status" value="1"/>
</dbReference>
<evidence type="ECO:0000256" key="1">
    <source>
        <dbReference type="ARBA" id="ARBA00022679"/>
    </source>
</evidence>
<proteinExistence type="predicted"/>
<accession>A0ABP7IE11</accession>
<gene>
    <name evidence="5" type="ORF">GCM10022226_41020</name>
</gene>
<evidence type="ECO:0000313" key="6">
    <source>
        <dbReference type="Proteomes" id="UP001500888"/>
    </source>
</evidence>
<keyword evidence="6" id="KW-1185">Reference proteome</keyword>
<keyword evidence="2" id="KW-0012">Acyltransferase</keyword>
<feature type="domain" description="Beta-ketoacyl-[acyl-carrier-protein] synthase III C-terminal" evidence="3">
    <location>
        <begin position="248"/>
        <end position="337"/>
    </location>
</feature>
<reference evidence="6" key="1">
    <citation type="journal article" date="2019" name="Int. J. Syst. Evol. Microbiol.">
        <title>The Global Catalogue of Microorganisms (GCM) 10K type strain sequencing project: providing services to taxonomists for standard genome sequencing and annotation.</title>
        <authorList>
            <consortium name="The Broad Institute Genomics Platform"/>
            <consortium name="The Broad Institute Genome Sequencing Center for Infectious Disease"/>
            <person name="Wu L."/>
            <person name="Ma J."/>
        </authorList>
    </citation>
    <scope>NUCLEOTIDE SEQUENCE [LARGE SCALE GENOMIC DNA]</scope>
    <source>
        <strain evidence="6">JCM 16908</strain>
    </source>
</reference>
<evidence type="ECO:0000259" key="3">
    <source>
        <dbReference type="Pfam" id="PF08541"/>
    </source>
</evidence>
<dbReference type="Pfam" id="PF08541">
    <property type="entry name" value="ACP_syn_III_C"/>
    <property type="match status" value="1"/>
</dbReference>
<dbReference type="RefSeq" id="WP_344942285.1">
    <property type="nucleotide sequence ID" value="NZ_BAAAZR010000009.1"/>
</dbReference>